<evidence type="ECO:0000259" key="1">
    <source>
        <dbReference type="Pfam" id="PF01835"/>
    </source>
</evidence>
<protein>
    <submittedName>
        <fullName evidence="3">MG2 domain</fullName>
    </submittedName>
</protein>
<dbReference type="Pfam" id="PF11974">
    <property type="entry name" value="bMG3"/>
    <property type="match status" value="1"/>
</dbReference>
<dbReference type="PANTHER" id="PTHR40094:SF1">
    <property type="entry name" value="UBIQUITIN DOMAIN-CONTAINING PROTEIN"/>
    <property type="match status" value="1"/>
</dbReference>
<dbReference type="InterPro" id="IPR002890">
    <property type="entry name" value="MG2"/>
</dbReference>
<dbReference type="Pfam" id="PF01835">
    <property type="entry name" value="MG2"/>
    <property type="match status" value="1"/>
</dbReference>
<evidence type="ECO:0000313" key="4">
    <source>
        <dbReference type="Proteomes" id="UP000254640"/>
    </source>
</evidence>
<gene>
    <name evidence="3" type="ORF">NCTC9381_01394</name>
</gene>
<dbReference type="InterPro" id="IPR021868">
    <property type="entry name" value="Alpha_2_Macroglob_MG3"/>
</dbReference>
<feature type="domain" description="Macroglobulin" evidence="1">
    <location>
        <begin position="97"/>
        <end position="188"/>
    </location>
</feature>
<keyword evidence="4" id="KW-1185">Reference proteome</keyword>
<evidence type="ECO:0000313" key="3">
    <source>
        <dbReference type="EMBL" id="SUB15507.1"/>
    </source>
</evidence>
<name>A0A379ACE6_ENTAG</name>
<accession>A0A379ACE6</accession>
<organism evidence="3 4">
    <name type="scientific">Enterobacter agglomerans</name>
    <name type="common">Erwinia herbicola</name>
    <name type="synonym">Pantoea agglomerans</name>
    <dbReference type="NCBI Taxonomy" id="549"/>
    <lineage>
        <taxon>Bacteria</taxon>
        <taxon>Pseudomonadati</taxon>
        <taxon>Pseudomonadota</taxon>
        <taxon>Gammaproteobacteria</taxon>
        <taxon>Enterobacterales</taxon>
        <taxon>Erwiniaceae</taxon>
        <taxon>Pantoea</taxon>
        <taxon>Pantoea agglomerans group</taxon>
    </lineage>
</organism>
<proteinExistence type="predicted"/>
<dbReference type="Gene3D" id="2.60.40.1930">
    <property type="match status" value="1"/>
</dbReference>
<dbReference type="EMBL" id="UGSO01000001">
    <property type="protein sequence ID" value="SUB15507.1"/>
    <property type="molecule type" value="Genomic_DNA"/>
</dbReference>
<dbReference type="PANTHER" id="PTHR40094">
    <property type="entry name" value="ALPHA-2-MACROGLOBULIN HOMOLOG"/>
    <property type="match status" value="1"/>
</dbReference>
<sequence length="202" mass="22374">MACHCIASRPRFELFAQSLADGQPLSGVSVRLLDEKGQVLQSGTSDSTGHLSLKADEKGKLLLAIQGEQTSMIDLARPALDLAEFPVAGPQGYDKQLFVFGPRDIYRPGETVIVNALLRDADGHPLPAQPIKAELVQPDGQVMRTFVWQPEAGFYQQRLALSASAMTGDWMLRLNTGDNLKREWKFHVEDFLPERMALTLKK</sequence>
<feature type="domain" description="Alpha-2-macroglobulin MG3" evidence="2">
    <location>
        <begin position="3"/>
        <end position="91"/>
    </location>
</feature>
<dbReference type="InterPro" id="IPR051802">
    <property type="entry name" value="YfhM-like"/>
</dbReference>
<dbReference type="GO" id="GO:0004866">
    <property type="term" value="F:endopeptidase inhibitor activity"/>
    <property type="evidence" value="ECO:0007669"/>
    <property type="project" value="InterPro"/>
</dbReference>
<evidence type="ECO:0000259" key="2">
    <source>
        <dbReference type="Pfam" id="PF11974"/>
    </source>
</evidence>
<dbReference type="AlphaFoldDB" id="A0A379ACE6"/>
<dbReference type="Proteomes" id="UP000254640">
    <property type="component" value="Unassembled WGS sequence"/>
</dbReference>
<reference evidence="3 4" key="1">
    <citation type="submission" date="2018-06" db="EMBL/GenBank/DDBJ databases">
        <authorList>
            <consortium name="Pathogen Informatics"/>
            <person name="Doyle S."/>
        </authorList>
    </citation>
    <scope>NUCLEOTIDE SEQUENCE [LARGE SCALE GENOMIC DNA]</scope>
    <source>
        <strain evidence="3 4">NCTC9381</strain>
    </source>
</reference>